<name>A0A8X6PDJ7_NEPPI</name>
<evidence type="ECO:0000313" key="1">
    <source>
        <dbReference type="EMBL" id="GFT59359.1"/>
    </source>
</evidence>
<sequence length="427" mass="50161">MSALDMRGKPNKVKYDSSCCIVLFPGIRRLSETIPASSCRSSSIPVFVKKGCNLSYGKFNLKNKYSKDKSLEDTNQLKTFISIQEHRFDGLISIQRLRIFNLIFPVKSHIRMTLNFVPSLEHIALVKVAVALYNSAEVTRLETEHLPLCKTPDEEWKILIRSKVSNSELPTVLQEKVINLLKPLSLEFCRWQSNNQFIPKRVHRPIYMHWRSVGTIDGFETAKRLLLCRDLTFNERFFMACHYWMKKVVVKMWKKASATERINLVRLVSDSENTLSPTYFVLQRWFDWLKEGSHRSPSTYSLIMCGAHLPIKSLVWQEWPSDLFVSYLAARICEHPSDDDRIYISNLDIRLQQMLFKKKPFATLKMFLEWPLTTKFMEMIGQLRDYLTPNELKDLLELITTKIETNWKHFDYVSLLKDLKQQNPHHF</sequence>
<accession>A0A8X6PDJ7</accession>
<keyword evidence="2" id="KW-1185">Reference proteome</keyword>
<organism evidence="1 2">
    <name type="scientific">Nephila pilipes</name>
    <name type="common">Giant wood spider</name>
    <name type="synonym">Nephila maculata</name>
    <dbReference type="NCBI Taxonomy" id="299642"/>
    <lineage>
        <taxon>Eukaryota</taxon>
        <taxon>Metazoa</taxon>
        <taxon>Ecdysozoa</taxon>
        <taxon>Arthropoda</taxon>
        <taxon>Chelicerata</taxon>
        <taxon>Arachnida</taxon>
        <taxon>Araneae</taxon>
        <taxon>Araneomorphae</taxon>
        <taxon>Entelegynae</taxon>
        <taxon>Araneoidea</taxon>
        <taxon>Nephilidae</taxon>
        <taxon>Nephila</taxon>
    </lineage>
</organism>
<comment type="caution">
    <text evidence="1">The sequence shown here is derived from an EMBL/GenBank/DDBJ whole genome shotgun (WGS) entry which is preliminary data.</text>
</comment>
<gene>
    <name evidence="1" type="primary">AVEN_264752_1</name>
    <name evidence="1" type="ORF">NPIL_132351</name>
</gene>
<reference evidence="1" key="1">
    <citation type="submission" date="2020-08" db="EMBL/GenBank/DDBJ databases">
        <title>Multicomponent nature underlies the extraordinary mechanical properties of spider dragline silk.</title>
        <authorList>
            <person name="Kono N."/>
            <person name="Nakamura H."/>
            <person name="Mori M."/>
            <person name="Yoshida Y."/>
            <person name="Ohtoshi R."/>
            <person name="Malay A.D."/>
            <person name="Moran D.A.P."/>
            <person name="Tomita M."/>
            <person name="Numata K."/>
            <person name="Arakawa K."/>
        </authorList>
    </citation>
    <scope>NUCLEOTIDE SEQUENCE</scope>
</reference>
<proteinExistence type="predicted"/>
<dbReference type="AlphaFoldDB" id="A0A8X6PDJ7"/>
<dbReference type="OrthoDB" id="6452498at2759"/>
<dbReference type="EMBL" id="BMAW01067356">
    <property type="protein sequence ID" value="GFT59359.1"/>
    <property type="molecule type" value="Genomic_DNA"/>
</dbReference>
<protein>
    <submittedName>
        <fullName evidence="1">Uncharacterized protein</fullName>
    </submittedName>
</protein>
<dbReference type="Proteomes" id="UP000887013">
    <property type="component" value="Unassembled WGS sequence"/>
</dbReference>
<evidence type="ECO:0000313" key="2">
    <source>
        <dbReference type="Proteomes" id="UP000887013"/>
    </source>
</evidence>